<reference evidence="3" key="1">
    <citation type="submission" date="2020-02" db="EMBL/GenBank/DDBJ databases">
        <authorList>
            <person name="Meier V. D."/>
        </authorList>
    </citation>
    <scope>NUCLEOTIDE SEQUENCE</scope>
    <source>
        <strain evidence="3">AVDCRST_MAG48</strain>
    </source>
</reference>
<feature type="domain" description="4Fe-4S Wbl-type" evidence="2">
    <location>
        <begin position="42"/>
        <end position="115"/>
    </location>
</feature>
<organism evidence="3">
    <name type="scientific">uncultured Friedmanniella sp</name>
    <dbReference type="NCBI Taxonomy" id="335381"/>
    <lineage>
        <taxon>Bacteria</taxon>
        <taxon>Bacillati</taxon>
        <taxon>Actinomycetota</taxon>
        <taxon>Actinomycetes</taxon>
        <taxon>Propionibacteriales</taxon>
        <taxon>Nocardioidaceae</taxon>
        <taxon>Friedmanniella</taxon>
        <taxon>environmental samples</taxon>
    </lineage>
</organism>
<dbReference type="PROSITE" id="PS51674">
    <property type="entry name" value="4FE4S_WBL"/>
    <property type="match status" value="1"/>
</dbReference>
<evidence type="ECO:0000259" key="2">
    <source>
        <dbReference type="PROSITE" id="PS51674"/>
    </source>
</evidence>
<dbReference type="EMBL" id="CADCTS010000399">
    <property type="protein sequence ID" value="CAA9323765.1"/>
    <property type="molecule type" value="Genomic_DNA"/>
</dbReference>
<accession>A0A6J4L7Z9</accession>
<dbReference type="InterPro" id="IPR034768">
    <property type="entry name" value="4FE4S_WBL"/>
</dbReference>
<proteinExistence type="predicted"/>
<feature type="compositionally biased region" description="Low complexity" evidence="1">
    <location>
        <begin position="13"/>
        <end position="38"/>
    </location>
</feature>
<gene>
    <name evidence="3" type="ORF">AVDCRST_MAG48-2794</name>
</gene>
<protein>
    <recommendedName>
        <fullName evidence="2">4Fe-4S Wbl-type domain-containing protein</fullName>
    </recommendedName>
</protein>
<sequence>MTTSLAPRTGSTAPVARPGSAAPVARPGSAAPAAPARPTGPVCAALPRVFQDPLLEEPPATGAPAEDRRRYAALVTGAQDACQACPLVLDCLYRAVVEHDVAGYVGGTTARQRVEIRRLLGVVVQPEDFDTLAGVLGGSRPVDHDEVLRVRAAHPDETLEVLAVRLGCSLSTVKRHLRRERDQPSVPRPVAVRPSRRQVLEATLAVTRPAPRGHQHAA</sequence>
<evidence type="ECO:0000256" key="1">
    <source>
        <dbReference type="SAM" id="MobiDB-lite"/>
    </source>
</evidence>
<name>A0A6J4L7Z9_9ACTN</name>
<evidence type="ECO:0000313" key="3">
    <source>
        <dbReference type="EMBL" id="CAA9323765.1"/>
    </source>
</evidence>
<dbReference type="AlphaFoldDB" id="A0A6J4L7Z9"/>
<feature type="compositionally biased region" description="Polar residues" evidence="1">
    <location>
        <begin position="1"/>
        <end position="12"/>
    </location>
</feature>
<feature type="region of interest" description="Disordered" evidence="1">
    <location>
        <begin position="1"/>
        <end position="38"/>
    </location>
</feature>
<dbReference type="Pfam" id="PF02467">
    <property type="entry name" value="Whib"/>
    <property type="match status" value="1"/>
</dbReference>